<proteinExistence type="predicted"/>
<evidence type="ECO:0000313" key="3">
    <source>
        <dbReference type="Proteomes" id="UP001549145"/>
    </source>
</evidence>
<feature type="transmembrane region" description="Helical" evidence="1">
    <location>
        <begin position="137"/>
        <end position="158"/>
    </location>
</feature>
<reference evidence="2 3" key="1">
    <citation type="submission" date="2024-06" db="EMBL/GenBank/DDBJ databases">
        <title>Genomic Encyclopedia of Type Strains, Phase IV (KMG-IV): sequencing the most valuable type-strain genomes for metagenomic binning, comparative biology and taxonomic classification.</title>
        <authorList>
            <person name="Goeker M."/>
        </authorList>
    </citation>
    <scope>NUCLEOTIDE SEQUENCE [LARGE SCALE GENOMIC DNA]</scope>
    <source>
        <strain evidence="2 3">DSM 21331</strain>
    </source>
</reference>
<evidence type="ECO:0000256" key="1">
    <source>
        <dbReference type="SAM" id="Phobius"/>
    </source>
</evidence>
<accession>A0ABV2L555</accession>
<evidence type="ECO:0008006" key="4">
    <source>
        <dbReference type="Google" id="ProtNLM"/>
    </source>
</evidence>
<name>A0ABV2L555_9HYPH</name>
<comment type="caution">
    <text evidence="2">The sequence shown here is derived from an EMBL/GenBank/DDBJ whole genome shotgun (WGS) entry which is preliminary data.</text>
</comment>
<keyword evidence="1" id="KW-1133">Transmembrane helix</keyword>
<protein>
    <recommendedName>
        <fullName evidence="4">DUF3592 domain-containing protein</fullName>
    </recommendedName>
</protein>
<dbReference type="EMBL" id="JBEPMM010000003">
    <property type="protein sequence ID" value="MET3692015.1"/>
    <property type="molecule type" value="Genomic_DNA"/>
</dbReference>
<keyword evidence="1" id="KW-0812">Transmembrane</keyword>
<evidence type="ECO:0000313" key="2">
    <source>
        <dbReference type="EMBL" id="MET3692015.1"/>
    </source>
</evidence>
<gene>
    <name evidence="2" type="ORF">ABID43_001546</name>
</gene>
<dbReference type="Proteomes" id="UP001549145">
    <property type="component" value="Unassembled WGS sequence"/>
</dbReference>
<keyword evidence="1" id="KW-0472">Membrane</keyword>
<dbReference type="RefSeq" id="WP_056088171.1">
    <property type="nucleotide sequence ID" value="NZ_BPQL01000034.1"/>
</dbReference>
<feature type="transmembrane region" description="Helical" evidence="1">
    <location>
        <begin position="23"/>
        <end position="45"/>
    </location>
</feature>
<sequence length="167" mass="17876">MNTAADRPEPLRLPPPRQGWGNIFWTLFGLVALAALLVACAVYTAPPVISDWQIRDTARPVAAARVSDGKCGAKIVLHLCDMTLTLPTPTGTVVRRINTVFTGMHVGDYSVRVLADPARPDLVTTDLALDRLWNRTVTLLVIAGALAVIIVAALAAMVRNRRAGAMG</sequence>
<keyword evidence="3" id="KW-1185">Reference proteome</keyword>
<organism evidence="2 3">
    <name type="scientific">Methylobacterium goesingense</name>
    <dbReference type="NCBI Taxonomy" id="243690"/>
    <lineage>
        <taxon>Bacteria</taxon>
        <taxon>Pseudomonadati</taxon>
        <taxon>Pseudomonadota</taxon>
        <taxon>Alphaproteobacteria</taxon>
        <taxon>Hyphomicrobiales</taxon>
        <taxon>Methylobacteriaceae</taxon>
        <taxon>Methylobacterium</taxon>
    </lineage>
</organism>